<dbReference type="RefSeq" id="WP_145860840.1">
    <property type="nucleotide sequence ID" value="NZ_RPFW01000009.1"/>
</dbReference>
<proteinExistence type="predicted"/>
<comment type="caution">
    <text evidence="2">The sequence shown here is derived from an EMBL/GenBank/DDBJ whole genome shotgun (WGS) entry which is preliminary data.</text>
</comment>
<evidence type="ECO:0000313" key="3">
    <source>
        <dbReference type="Proteomes" id="UP000460272"/>
    </source>
</evidence>
<feature type="compositionally biased region" description="Basic and acidic residues" evidence="1">
    <location>
        <begin position="64"/>
        <end position="87"/>
    </location>
</feature>
<gene>
    <name evidence="2" type="ORF">EAS64_36795</name>
</gene>
<feature type="region of interest" description="Disordered" evidence="1">
    <location>
        <begin position="57"/>
        <end position="95"/>
    </location>
</feature>
<feature type="compositionally biased region" description="Basic and acidic residues" evidence="1">
    <location>
        <begin position="22"/>
        <end position="31"/>
    </location>
</feature>
<accession>A0A6P2BMN0</accession>
<reference evidence="2 3" key="1">
    <citation type="submission" date="2018-11" db="EMBL/GenBank/DDBJ databases">
        <title>Trebonia kvetii gen.nov., sp.nov., a novel acidophilic actinobacterium, and proposal of the new actinobacterial family Treboniaceae fam. nov.</title>
        <authorList>
            <person name="Rapoport D."/>
            <person name="Sagova-Mareckova M."/>
            <person name="Sedlacek I."/>
            <person name="Provaznik J."/>
            <person name="Kralova S."/>
            <person name="Pavlinic D."/>
            <person name="Benes V."/>
            <person name="Kopecky J."/>
        </authorList>
    </citation>
    <scope>NUCLEOTIDE SEQUENCE [LARGE SCALE GENOMIC DNA]</scope>
    <source>
        <strain evidence="2 3">15Tr583</strain>
    </source>
</reference>
<sequence>MPERHLDHRRERLRQRPSVVHRGRDDARHLVEGRAERGVQLRQVEQQVGLELALGRPDLVDGAGGDRGDPPVEFAGRELRADDHVRPGGDLGQLHVREGRGDRGVAAVRHPLAHQLGRGAQHQRARFRS</sequence>
<name>A0A6P2BMN0_9ACTN</name>
<evidence type="ECO:0000256" key="1">
    <source>
        <dbReference type="SAM" id="MobiDB-lite"/>
    </source>
</evidence>
<feature type="region of interest" description="Disordered" evidence="1">
    <location>
        <begin position="1"/>
        <end position="31"/>
    </location>
</feature>
<evidence type="ECO:0000313" key="2">
    <source>
        <dbReference type="EMBL" id="TVZ00220.1"/>
    </source>
</evidence>
<protein>
    <submittedName>
        <fullName evidence="2">Uncharacterized protein</fullName>
    </submittedName>
</protein>
<feature type="compositionally biased region" description="Basic residues" evidence="1">
    <location>
        <begin position="11"/>
        <end position="21"/>
    </location>
</feature>
<dbReference type="Proteomes" id="UP000460272">
    <property type="component" value="Unassembled WGS sequence"/>
</dbReference>
<feature type="compositionally biased region" description="Basic and acidic residues" evidence="1">
    <location>
        <begin position="1"/>
        <end position="10"/>
    </location>
</feature>
<dbReference type="EMBL" id="RPFW01000009">
    <property type="protein sequence ID" value="TVZ00220.1"/>
    <property type="molecule type" value="Genomic_DNA"/>
</dbReference>
<keyword evidence="3" id="KW-1185">Reference proteome</keyword>
<organism evidence="2 3">
    <name type="scientific">Trebonia kvetii</name>
    <dbReference type="NCBI Taxonomy" id="2480626"/>
    <lineage>
        <taxon>Bacteria</taxon>
        <taxon>Bacillati</taxon>
        <taxon>Actinomycetota</taxon>
        <taxon>Actinomycetes</taxon>
        <taxon>Streptosporangiales</taxon>
        <taxon>Treboniaceae</taxon>
        <taxon>Trebonia</taxon>
    </lineage>
</organism>
<dbReference type="AlphaFoldDB" id="A0A6P2BMN0"/>